<dbReference type="STRING" id="354355.SAMN05660816_03845"/>
<evidence type="ECO:0000313" key="7">
    <source>
        <dbReference type="Proteomes" id="UP000192610"/>
    </source>
</evidence>
<evidence type="ECO:0000256" key="3">
    <source>
        <dbReference type="ARBA" id="ARBA00023235"/>
    </source>
</evidence>
<dbReference type="EMBL" id="LVXG01000067">
    <property type="protein sequence ID" value="OQP41100.1"/>
    <property type="molecule type" value="Genomic_DNA"/>
</dbReference>
<evidence type="ECO:0000256" key="2">
    <source>
        <dbReference type="ARBA" id="ARBA00023110"/>
    </source>
</evidence>
<evidence type="ECO:0000259" key="5">
    <source>
        <dbReference type="PROSITE" id="PS50072"/>
    </source>
</evidence>
<dbReference type="Pfam" id="PF00160">
    <property type="entry name" value="Pro_isomerase"/>
    <property type="match status" value="1"/>
</dbReference>
<evidence type="ECO:0000256" key="4">
    <source>
        <dbReference type="SAM" id="SignalP"/>
    </source>
</evidence>
<proteinExistence type="predicted"/>
<keyword evidence="3" id="KW-0413">Isomerase</keyword>
<reference evidence="7" key="1">
    <citation type="submission" date="2016-04" db="EMBL/GenBank/DDBJ databases">
        <authorList>
            <person name="Chen L."/>
            <person name="Zhuang W."/>
            <person name="Wang G."/>
        </authorList>
    </citation>
    <scope>NUCLEOTIDE SEQUENCE [LARGE SCALE GENOMIC DNA]</scope>
    <source>
        <strain evidence="7">17621</strain>
    </source>
</reference>
<dbReference type="SUPFAM" id="SSF50891">
    <property type="entry name" value="Cyclophilin-like"/>
    <property type="match status" value="1"/>
</dbReference>
<gene>
    <name evidence="6" type="ORF">A4H97_16020</name>
</gene>
<feature type="chain" id="PRO_5010699571" description="peptidylprolyl isomerase" evidence="4">
    <location>
        <begin position="20"/>
        <end position="215"/>
    </location>
</feature>
<protein>
    <recommendedName>
        <fullName evidence="1">peptidylprolyl isomerase</fullName>
        <ecNumber evidence="1">5.2.1.8</ecNumber>
    </recommendedName>
</protein>
<feature type="signal peptide" evidence="4">
    <location>
        <begin position="1"/>
        <end position="19"/>
    </location>
</feature>
<dbReference type="InterPro" id="IPR002130">
    <property type="entry name" value="Cyclophilin-type_PPIase_dom"/>
</dbReference>
<dbReference type="GO" id="GO:0003755">
    <property type="term" value="F:peptidyl-prolyl cis-trans isomerase activity"/>
    <property type="evidence" value="ECO:0007669"/>
    <property type="project" value="UniProtKB-KW"/>
</dbReference>
<dbReference type="AlphaFoldDB" id="A0A1V9E4P4"/>
<dbReference type="EC" id="5.2.1.8" evidence="1"/>
<dbReference type="RefSeq" id="WP_081204108.1">
    <property type="nucleotide sequence ID" value="NZ_FOCZ01000007.1"/>
</dbReference>
<dbReference type="PANTHER" id="PTHR43246">
    <property type="entry name" value="PEPTIDYL-PROLYL CIS-TRANS ISOMERASE CYP38, CHLOROPLASTIC"/>
    <property type="match status" value="1"/>
</dbReference>
<keyword evidence="4" id="KW-0732">Signal</keyword>
<organism evidence="6 7">
    <name type="scientific">Niastella yeongjuensis</name>
    <dbReference type="NCBI Taxonomy" id="354355"/>
    <lineage>
        <taxon>Bacteria</taxon>
        <taxon>Pseudomonadati</taxon>
        <taxon>Bacteroidota</taxon>
        <taxon>Chitinophagia</taxon>
        <taxon>Chitinophagales</taxon>
        <taxon>Chitinophagaceae</taxon>
        <taxon>Niastella</taxon>
    </lineage>
</organism>
<dbReference type="Proteomes" id="UP000192610">
    <property type="component" value="Unassembled WGS sequence"/>
</dbReference>
<evidence type="ECO:0000256" key="1">
    <source>
        <dbReference type="ARBA" id="ARBA00013194"/>
    </source>
</evidence>
<dbReference type="InterPro" id="IPR044665">
    <property type="entry name" value="E_coli_cyclophilin_A-like"/>
</dbReference>
<sequence length="215" mass="24075">MRMTIISLFIIGSSFAAQSQYKLLLTPTDAAFKKQAPAAFNVLLETTRGNILLALKREWAPNGVDRFYNLVQHGYYNDAAFFRVRAKLWAQFGIAADPAIAQAWRKENIPDDPRKESNTRGTLAYAFKDPNGRTTQIFINLRDNSATHDTEPFVPFAKIISGMEVADALFSEYGEQSGGGIRAGHQDSLFASGNDYLKRNFPKLDYIKRASVVKE</sequence>
<dbReference type="InterPro" id="IPR029000">
    <property type="entry name" value="Cyclophilin-like_dom_sf"/>
</dbReference>
<keyword evidence="2" id="KW-0697">Rotamase</keyword>
<dbReference type="Gene3D" id="2.40.100.10">
    <property type="entry name" value="Cyclophilin-like"/>
    <property type="match status" value="1"/>
</dbReference>
<dbReference type="PROSITE" id="PS50072">
    <property type="entry name" value="CSA_PPIASE_2"/>
    <property type="match status" value="1"/>
</dbReference>
<name>A0A1V9E4P4_9BACT</name>
<feature type="domain" description="PPIase cyclophilin-type" evidence="5">
    <location>
        <begin position="49"/>
        <end position="169"/>
    </location>
</feature>
<evidence type="ECO:0000313" key="6">
    <source>
        <dbReference type="EMBL" id="OQP41100.1"/>
    </source>
</evidence>
<keyword evidence="7" id="KW-1185">Reference proteome</keyword>
<accession>A0A1V9E4P4</accession>
<comment type="caution">
    <text evidence="6">The sequence shown here is derived from an EMBL/GenBank/DDBJ whole genome shotgun (WGS) entry which is preliminary data.</text>
</comment>